<keyword evidence="4" id="KW-0677">Repeat</keyword>
<evidence type="ECO:0000256" key="8">
    <source>
        <dbReference type="ARBA" id="ARBA00023180"/>
    </source>
</evidence>
<protein>
    <recommendedName>
        <fullName evidence="12">SRCR domain-containing protein</fullName>
    </recommendedName>
</protein>
<dbReference type="PANTHER" id="PTHR19331">
    <property type="entry name" value="SCAVENGER RECEPTOR DOMAIN-CONTAINING"/>
    <property type="match status" value="1"/>
</dbReference>
<feature type="disulfide bond" evidence="9">
    <location>
        <begin position="799"/>
        <end position="863"/>
    </location>
</feature>
<comment type="caution">
    <text evidence="13">The sequence shown here is derived from an EMBL/GenBank/DDBJ whole genome shotgun (WGS) entry which is preliminary data.</text>
</comment>
<dbReference type="InterPro" id="IPR001190">
    <property type="entry name" value="SRCR"/>
</dbReference>
<feature type="domain" description="SRCR" evidence="12">
    <location>
        <begin position="771"/>
        <end position="874"/>
    </location>
</feature>
<evidence type="ECO:0000313" key="14">
    <source>
        <dbReference type="Proteomes" id="UP001283361"/>
    </source>
</evidence>
<evidence type="ECO:0000256" key="5">
    <source>
        <dbReference type="ARBA" id="ARBA00022989"/>
    </source>
</evidence>
<keyword evidence="2 11" id="KW-0812">Transmembrane</keyword>
<dbReference type="PROSITE" id="PS50287">
    <property type="entry name" value="SRCR_2"/>
    <property type="match status" value="2"/>
</dbReference>
<keyword evidence="5 11" id="KW-1133">Transmembrane helix</keyword>
<feature type="region of interest" description="Disordered" evidence="10">
    <location>
        <begin position="291"/>
        <end position="347"/>
    </location>
</feature>
<evidence type="ECO:0000256" key="6">
    <source>
        <dbReference type="ARBA" id="ARBA00023136"/>
    </source>
</evidence>
<dbReference type="FunFam" id="3.10.250.10:FF:000016">
    <property type="entry name" value="Scavenger receptor cysteine-rich protein type 12"/>
    <property type="match status" value="1"/>
</dbReference>
<evidence type="ECO:0000256" key="11">
    <source>
        <dbReference type="SAM" id="Phobius"/>
    </source>
</evidence>
<feature type="region of interest" description="Disordered" evidence="10">
    <location>
        <begin position="598"/>
        <end position="634"/>
    </location>
</feature>
<dbReference type="PRINTS" id="PR00258">
    <property type="entry name" value="SPERACTRCPTR"/>
</dbReference>
<feature type="compositionally biased region" description="Low complexity" evidence="10">
    <location>
        <begin position="607"/>
        <end position="619"/>
    </location>
</feature>
<evidence type="ECO:0000256" key="3">
    <source>
        <dbReference type="ARBA" id="ARBA00022729"/>
    </source>
</evidence>
<dbReference type="GO" id="GO:0016020">
    <property type="term" value="C:membrane"/>
    <property type="evidence" value="ECO:0007669"/>
    <property type="project" value="UniProtKB-SubCell"/>
</dbReference>
<keyword evidence="8" id="KW-0325">Glycoprotein</keyword>
<evidence type="ECO:0000256" key="9">
    <source>
        <dbReference type="PROSITE-ProRule" id="PRU00196"/>
    </source>
</evidence>
<keyword evidence="6 11" id="KW-0472">Membrane</keyword>
<evidence type="ECO:0000256" key="10">
    <source>
        <dbReference type="SAM" id="MobiDB-lite"/>
    </source>
</evidence>
<dbReference type="Proteomes" id="UP001283361">
    <property type="component" value="Unassembled WGS sequence"/>
</dbReference>
<dbReference type="EMBL" id="JAWDGP010000029">
    <property type="protein sequence ID" value="KAK3804285.1"/>
    <property type="molecule type" value="Genomic_DNA"/>
</dbReference>
<dbReference type="SMART" id="SM00202">
    <property type="entry name" value="SR"/>
    <property type="match status" value="2"/>
</dbReference>
<keyword evidence="7 9" id="KW-1015">Disulfide bond</keyword>
<keyword evidence="3" id="KW-0732">Signal</keyword>
<accession>A0AAE1EF26</accession>
<dbReference type="SUPFAM" id="SSF56487">
    <property type="entry name" value="SRCR-like"/>
    <property type="match status" value="2"/>
</dbReference>
<comment type="caution">
    <text evidence="9">Lacks conserved residue(s) required for the propagation of feature annotation.</text>
</comment>
<proteinExistence type="predicted"/>
<dbReference type="AlphaFoldDB" id="A0AAE1EF26"/>
<feature type="domain" description="SRCR" evidence="12">
    <location>
        <begin position="671"/>
        <end position="768"/>
    </location>
</feature>
<gene>
    <name evidence="13" type="ORF">RRG08_040792</name>
</gene>
<evidence type="ECO:0000256" key="4">
    <source>
        <dbReference type="ARBA" id="ARBA00022737"/>
    </source>
</evidence>
<comment type="subcellular location">
    <subcellularLocation>
        <location evidence="1">Membrane</location>
        <topology evidence="1">Single-pass membrane protein</topology>
    </subcellularLocation>
</comment>
<reference evidence="13" key="1">
    <citation type="journal article" date="2023" name="G3 (Bethesda)">
        <title>A reference genome for the long-term kleptoplast-retaining sea slug Elysia crispata morphotype clarki.</title>
        <authorList>
            <person name="Eastman K.E."/>
            <person name="Pendleton A.L."/>
            <person name="Shaikh M.A."/>
            <person name="Suttiyut T."/>
            <person name="Ogas R."/>
            <person name="Tomko P."/>
            <person name="Gavelis G."/>
            <person name="Widhalm J.R."/>
            <person name="Wisecaver J.H."/>
        </authorList>
    </citation>
    <scope>NUCLEOTIDE SEQUENCE</scope>
    <source>
        <strain evidence="13">ECLA1</strain>
    </source>
</reference>
<evidence type="ECO:0000256" key="2">
    <source>
        <dbReference type="ARBA" id="ARBA00022692"/>
    </source>
</evidence>
<feature type="transmembrane region" description="Helical" evidence="11">
    <location>
        <begin position="20"/>
        <end position="42"/>
    </location>
</feature>
<dbReference type="Gene3D" id="3.10.250.10">
    <property type="entry name" value="SRCR-like domain"/>
    <property type="match status" value="2"/>
</dbReference>
<feature type="compositionally biased region" description="Polar residues" evidence="10">
    <location>
        <begin position="335"/>
        <end position="347"/>
    </location>
</feature>
<dbReference type="Pfam" id="PF00530">
    <property type="entry name" value="SRCR"/>
    <property type="match status" value="2"/>
</dbReference>
<dbReference type="InterPro" id="IPR036772">
    <property type="entry name" value="SRCR-like_dom_sf"/>
</dbReference>
<dbReference type="PANTHER" id="PTHR19331:SF465">
    <property type="entry name" value="EGG PEPTIDE SPERACT RECEPTOR"/>
    <property type="match status" value="1"/>
</dbReference>
<evidence type="ECO:0000256" key="7">
    <source>
        <dbReference type="ARBA" id="ARBA00023157"/>
    </source>
</evidence>
<evidence type="ECO:0000256" key="1">
    <source>
        <dbReference type="ARBA" id="ARBA00004167"/>
    </source>
</evidence>
<organism evidence="13 14">
    <name type="scientific">Elysia crispata</name>
    <name type="common">lettuce slug</name>
    <dbReference type="NCBI Taxonomy" id="231223"/>
    <lineage>
        <taxon>Eukaryota</taxon>
        <taxon>Metazoa</taxon>
        <taxon>Spiralia</taxon>
        <taxon>Lophotrochozoa</taxon>
        <taxon>Mollusca</taxon>
        <taxon>Gastropoda</taxon>
        <taxon>Heterobranchia</taxon>
        <taxon>Euthyneura</taxon>
        <taxon>Panpulmonata</taxon>
        <taxon>Sacoglossa</taxon>
        <taxon>Placobranchoidea</taxon>
        <taxon>Plakobranchidae</taxon>
        <taxon>Elysia</taxon>
    </lineage>
</organism>
<sequence length="874" mass="96077">MLGTTGCSLGLSRSSPHRQWLVKGAAILFVILGLLCSVSAQYEQQSSDAAEPGTASPKKLEDTVVTEMLRIVDNKFDTLATRITSLERAVSNLQFFSIRQFRGVGGALQEVTKGMESLSGQVGKLEVDGRGLKINSRLLNREVSELKRMTSAISNKLVFSVTEVNSNIEKQGRFTRTNLQDALIKLKQDSTEELQKTLNETMLPQKKTENGPINCSMDLAPLRGHFDRRLTQLKRDVYTGVSTQLRAHRSKTTAKCDEILSQYQAETLRKLQNMEVRQAVVDIDKNSSFQVPISPKKKTKYDAKKAKQSTTADVTPRRLVDIVSGQPSRPVGGPEQSQPVSRTNNSQFSSDLALQNENDIMVMEALTNMTTSVQQALSYFKNTAHILEVILSNTDMLVDAKTSKEPRTGALPFQGRERIRFLKQPFSDSSDGVQESRAFPRSRISLSRTDGVSVSEQENSNCGVSGELVKTLTGLAKNGSQLLELLTDLAQMSSVSLLRATDNLQTHVSNLGGIQSTLDATLVALSEADIGSNGKENILKISNTTDKIFKLVKTVSSNSGWLPLIFHNVKHQDAVGNRTLHFVSQNHGLLRRLVHARQRKQASTVESNSSGNRISGGSRKTFSPDSGRRGDSNEEFAFDEDSLQTIYSTSLQLHRIMPALTKLLAEPDPLFTIVEGGRPDRGRVEIYHKGQWGAICHRDISHEEADLICRHLGFQGGISAGAGHFGAGAGVSWHFNASCLSSSQCAIVSHDTTAAPCSHDRDAGVICDHMLRIVLSDPTSEIIRGTLEIHHRGLWLPVCEEGWTGFSARVACRQMGHADGRDNELKPKERLPESNGTWLSHVDCRGNELRLDLCPSHGWTKSCKDFKPAGILCV</sequence>
<feature type="disulfide bond" evidence="9">
    <location>
        <begin position="812"/>
        <end position="873"/>
    </location>
</feature>
<evidence type="ECO:0000259" key="12">
    <source>
        <dbReference type="PROSITE" id="PS50287"/>
    </source>
</evidence>
<keyword evidence="14" id="KW-1185">Reference proteome</keyword>
<evidence type="ECO:0000313" key="13">
    <source>
        <dbReference type="EMBL" id="KAK3804285.1"/>
    </source>
</evidence>
<feature type="disulfide bond" evidence="9">
    <location>
        <begin position="844"/>
        <end position="854"/>
    </location>
</feature>
<name>A0AAE1EF26_9GAST</name>